<feature type="region of interest" description="Disordered" evidence="2">
    <location>
        <begin position="93"/>
        <end position="118"/>
    </location>
</feature>
<accession>A0A914W907</accession>
<dbReference type="PANTHER" id="PTHR46052">
    <property type="entry name" value="PHOSDUCIN-LIKE PROTEIN"/>
    <property type="match status" value="1"/>
</dbReference>
<comment type="similarity">
    <text evidence="1">Belongs to the phosducin family.</text>
</comment>
<dbReference type="Gene3D" id="3.40.30.10">
    <property type="entry name" value="Glutaredoxin"/>
    <property type="match status" value="1"/>
</dbReference>
<dbReference type="InterPro" id="IPR051499">
    <property type="entry name" value="Phosducin-like_reg"/>
</dbReference>
<dbReference type="Proteomes" id="UP000887566">
    <property type="component" value="Unplaced"/>
</dbReference>
<dbReference type="AlphaFoldDB" id="A0A914W907"/>
<proteinExistence type="inferred from homology"/>
<dbReference type="InterPro" id="IPR036249">
    <property type="entry name" value="Thioredoxin-like_sf"/>
</dbReference>
<dbReference type="Pfam" id="PF02114">
    <property type="entry name" value="Phosducin"/>
    <property type="match status" value="1"/>
</dbReference>
<evidence type="ECO:0000313" key="5">
    <source>
        <dbReference type="WBParaSite" id="PSAMB.scaffold3495size18043.g21768.t1"/>
    </source>
</evidence>
<feature type="region of interest" description="Disordered" evidence="2">
    <location>
        <begin position="1"/>
        <end position="50"/>
    </location>
</feature>
<feature type="compositionally biased region" description="Acidic residues" evidence="2">
    <location>
        <begin position="108"/>
        <end position="118"/>
    </location>
</feature>
<dbReference type="GO" id="GO:0008277">
    <property type="term" value="P:regulation of G protein-coupled receptor signaling pathway"/>
    <property type="evidence" value="ECO:0007669"/>
    <property type="project" value="InterPro"/>
</dbReference>
<name>A0A914W907_9BILA</name>
<dbReference type="WBParaSite" id="PSAMB.scaffold3495size18043.g21768.t1">
    <property type="protein sequence ID" value="PSAMB.scaffold3495size18043.g21768.t1"/>
    <property type="gene ID" value="PSAMB.scaffold3495size18043.g21768"/>
</dbReference>
<sequence length="118" mass="12563">MASLEDLILNGKPAGYCSSSEDEDDAKEASAAGPRPDQPPPGSSRNVKNGVPTLQAYRDGQLIGNFVRLSDEFGEDFYADEVESYLKEYGVLSDDPAAATTATRQLEADDSGSELDAN</sequence>
<evidence type="ECO:0000313" key="4">
    <source>
        <dbReference type="Proteomes" id="UP000887566"/>
    </source>
</evidence>
<reference evidence="5" key="1">
    <citation type="submission" date="2022-11" db="UniProtKB">
        <authorList>
            <consortium name="WormBaseParasite"/>
        </authorList>
    </citation>
    <scope>IDENTIFICATION</scope>
</reference>
<evidence type="ECO:0000256" key="1">
    <source>
        <dbReference type="ARBA" id="ARBA00009686"/>
    </source>
</evidence>
<feature type="domain" description="Phosducin" evidence="3">
    <location>
        <begin position="43"/>
        <end position="105"/>
    </location>
</feature>
<keyword evidence="4" id="KW-1185">Reference proteome</keyword>
<protein>
    <submittedName>
        <fullName evidence="5">Phosducin thioredoxin-like domain-containing protein</fullName>
    </submittedName>
</protein>
<dbReference type="PANTHER" id="PTHR46052:SF1">
    <property type="entry name" value="PHOSDUCIN-LIKE PROTEIN"/>
    <property type="match status" value="1"/>
</dbReference>
<evidence type="ECO:0000256" key="2">
    <source>
        <dbReference type="SAM" id="MobiDB-lite"/>
    </source>
</evidence>
<dbReference type="InterPro" id="IPR024253">
    <property type="entry name" value="Phosducin_thioredoxin-like_dom"/>
</dbReference>
<organism evidence="4 5">
    <name type="scientific">Plectus sambesii</name>
    <dbReference type="NCBI Taxonomy" id="2011161"/>
    <lineage>
        <taxon>Eukaryota</taxon>
        <taxon>Metazoa</taxon>
        <taxon>Ecdysozoa</taxon>
        <taxon>Nematoda</taxon>
        <taxon>Chromadorea</taxon>
        <taxon>Plectida</taxon>
        <taxon>Plectina</taxon>
        <taxon>Plectoidea</taxon>
        <taxon>Plectidae</taxon>
        <taxon>Plectus</taxon>
    </lineage>
</organism>
<evidence type="ECO:0000259" key="3">
    <source>
        <dbReference type="Pfam" id="PF02114"/>
    </source>
</evidence>
<dbReference type="PRINTS" id="PR00677">
    <property type="entry name" value="PHOSDUCIN"/>
</dbReference>
<dbReference type="SUPFAM" id="SSF52833">
    <property type="entry name" value="Thioredoxin-like"/>
    <property type="match status" value="1"/>
</dbReference>
<dbReference type="InterPro" id="IPR001200">
    <property type="entry name" value="Phosducin"/>
</dbReference>